<dbReference type="EMBL" id="QGGR01000039">
    <property type="protein sequence ID" value="PWK30292.1"/>
    <property type="molecule type" value="Genomic_DNA"/>
</dbReference>
<evidence type="ECO:0008006" key="4">
    <source>
        <dbReference type="Google" id="ProtNLM"/>
    </source>
</evidence>
<sequence>MTDRLPTTAGFPLSGLLTTTRLLIPHLVRAVPWWPFGAAVLLAVLAQMSVLVENPLDWAVLSGLWLAAGALGAGAGFALPDAMGSTVITPVSRWVRQWLRAALVLLPAVAVWALLYIGVRQAVASHITWPAGLVILQAAVCGLLPVAAAAVGARYRETTTGALVGPAAQGVLLVGSLFFTQQASPWLMPGPTGWTAAQQVWPIALVLLLIMLLLANRESTSPAGA</sequence>
<dbReference type="OrthoDB" id="3296457at2"/>
<feature type="transmembrane region" description="Helical" evidence="1">
    <location>
        <begin position="31"/>
        <end position="52"/>
    </location>
</feature>
<comment type="caution">
    <text evidence="2">The sequence shown here is derived from an EMBL/GenBank/DDBJ whole genome shotgun (WGS) entry which is preliminary data.</text>
</comment>
<protein>
    <recommendedName>
        <fullName evidence="4">ABC-2 type transport system permease protein</fullName>
    </recommendedName>
</protein>
<keyword evidence="3" id="KW-1185">Reference proteome</keyword>
<organism evidence="2 3">
    <name type="scientific">Actinoplanes xinjiangensis</name>
    <dbReference type="NCBI Taxonomy" id="512350"/>
    <lineage>
        <taxon>Bacteria</taxon>
        <taxon>Bacillati</taxon>
        <taxon>Actinomycetota</taxon>
        <taxon>Actinomycetes</taxon>
        <taxon>Micromonosporales</taxon>
        <taxon>Micromonosporaceae</taxon>
        <taxon>Actinoplanes</taxon>
    </lineage>
</organism>
<evidence type="ECO:0000256" key="1">
    <source>
        <dbReference type="SAM" id="Phobius"/>
    </source>
</evidence>
<feature type="transmembrane region" description="Helical" evidence="1">
    <location>
        <begin position="58"/>
        <end position="79"/>
    </location>
</feature>
<accession>A0A316EJG1</accession>
<feature type="transmembrane region" description="Helical" evidence="1">
    <location>
        <begin position="99"/>
        <end position="119"/>
    </location>
</feature>
<feature type="transmembrane region" description="Helical" evidence="1">
    <location>
        <begin position="160"/>
        <end position="179"/>
    </location>
</feature>
<dbReference type="RefSeq" id="WP_109602609.1">
    <property type="nucleotide sequence ID" value="NZ_BONA01000094.1"/>
</dbReference>
<dbReference type="AlphaFoldDB" id="A0A316EJG1"/>
<evidence type="ECO:0000313" key="2">
    <source>
        <dbReference type="EMBL" id="PWK30292.1"/>
    </source>
</evidence>
<name>A0A316EJG1_9ACTN</name>
<keyword evidence="1" id="KW-0812">Transmembrane</keyword>
<feature type="transmembrane region" description="Helical" evidence="1">
    <location>
        <begin position="199"/>
        <end position="215"/>
    </location>
</feature>
<reference evidence="2 3" key="1">
    <citation type="submission" date="2018-05" db="EMBL/GenBank/DDBJ databases">
        <title>Genomic Encyclopedia of Archaeal and Bacterial Type Strains, Phase II (KMG-II): from individual species to whole genera.</title>
        <authorList>
            <person name="Goeker M."/>
        </authorList>
    </citation>
    <scope>NUCLEOTIDE SEQUENCE [LARGE SCALE GENOMIC DNA]</scope>
    <source>
        <strain evidence="2 3">DSM 45184</strain>
    </source>
</reference>
<dbReference type="Proteomes" id="UP000245697">
    <property type="component" value="Unassembled WGS sequence"/>
</dbReference>
<proteinExistence type="predicted"/>
<keyword evidence="1" id="KW-1133">Transmembrane helix</keyword>
<evidence type="ECO:0000313" key="3">
    <source>
        <dbReference type="Proteomes" id="UP000245697"/>
    </source>
</evidence>
<keyword evidence="1" id="KW-0472">Membrane</keyword>
<gene>
    <name evidence="2" type="ORF">BC793_13915</name>
</gene>
<feature type="transmembrane region" description="Helical" evidence="1">
    <location>
        <begin position="131"/>
        <end position="153"/>
    </location>
</feature>